<dbReference type="OrthoDB" id="9816048at2"/>
<feature type="transmembrane region" description="Helical" evidence="1">
    <location>
        <begin position="50"/>
        <end position="70"/>
    </location>
</feature>
<evidence type="ECO:0000259" key="2">
    <source>
        <dbReference type="Pfam" id="PF01757"/>
    </source>
</evidence>
<dbReference type="InterPro" id="IPR002656">
    <property type="entry name" value="Acyl_transf_3_dom"/>
</dbReference>
<feature type="transmembrane region" description="Helical" evidence="1">
    <location>
        <begin position="90"/>
        <end position="108"/>
    </location>
</feature>
<dbReference type="Proteomes" id="UP000270046">
    <property type="component" value="Chromosome"/>
</dbReference>
<dbReference type="RefSeq" id="WP_119408946.1">
    <property type="nucleotide sequence ID" value="NZ_CP032869.1"/>
</dbReference>
<evidence type="ECO:0000313" key="3">
    <source>
        <dbReference type="EMBL" id="AYL95243.1"/>
    </source>
</evidence>
<keyword evidence="1" id="KW-0472">Membrane</keyword>
<feature type="transmembrane region" description="Helical" evidence="1">
    <location>
        <begin position="159"/>
        <end position="179"/>
    </location>
</feature>
<keyword evidence="3" id="KW-0808">Transferase</keyword>
<dbReference type="EMBL" id="CP032869">
    <property type="protein sequence ID" value="AYL95243.1"/>
    <property type="molecule type" value="Genomic_DNA"/>
</dbReference>
<organism evidence="3 4">
    <name type="scientific">Mucilaginibacter celer</name>
    <dbReference type="NCBI Taxonomy" id="2305508"/>
    <lineage>
        <taxon>Bacteria</taxon>
        <taxon>Pseudomonadati</taxon>
        <taxon>Bacteroidota</taxon>
        <taxon>Sphingobacteriia</taxon>
        <taxon>Sphingobacteriales</taxon>
        <taxon>Sphingobacteriaceae</taxon>
        <taxon>Mucilaginibacter</taxon>
    </lineage>
</organism>
<feature type="domain" description="Acyltransferase 3" evidence="2">
    <location>
        <begin position="10"/>
        <end position="302"/>
    </location>
</feature>
<proteinExistence type="predicted"/>
<keyword evidence="1" id="KW-1133">Transmembrane helix</keyword>
<keyword evidence="3" id="KW-0012">Acyltransferase</keyword>
<feature type="transmembrane region" description="Helical" evidence="1">
    <location>
        <begin position="209"/>
        <end position="231"/>
    </location>
</feature>
<dbReference type="PANTHER" id="PTHR37312:SF1">
    <property type="entry name" value="MEMBRANE-BOUND ACYLTRANSFERASE YKRP-RELATED"/>
    <property type="match status" value="1"/>
</dbReference>
<evidence type="ECO:0000256" key="1">
    <source>
        <dbReference type="SAM" id="Phobius"/>
    </source>
</evidence>
<accession>A0A494VUY4</accession>
<dbReference type="AlphaFoldDB" id="A0A494VUY4"/>
<name>A0A494VUY4_9SPHI</name>
<feature type="transmembrane region" description="Helical" evidence="1">
    <location>
        <begin position="185"/>
        <end position="202"/>
    </location>
</feature>
<feature type="transmembrane region" description="Helical" evidence="1">
    <location>
        <begin position="237"/>
        <end position="257"/>
    </location>
</feature>
<feature type="transmembrane region" description="Helical" evidence="1">
    <location>
        <begin position="269"/>
        <end position="288"/>
    </location>
</feature>
<protein>
    <submittedName>
        <fullName evidence="3">Acyltransferase</fullName>
    </submittedName>
</protein>
<feature type="transmembrane region" description="Helical" evidence="1">
    <location>
        <begin position="300"/>
        <end position="318"/>
    </location>
</feature>
<dbReference type="KEGG" id="muh:HYN43_008030"/>
<dbReference type="GO" id="GO:0016747">
    <property type="term" value="F:acyltransferase activity, transferring groups other than amino-acyl groups"/>
    <property type="evidence" value="ECO:0007669"/>
    <property type="project" value="InterPro"/>
</dbReference>
<gene>
    <name evidence="3" type="ORF">HYN43_008030</name>
</gene>
<dbReference type="Pfam" id="PF01757">
    <property type="entry name" value="Acyl_transf_3"/>
    <property type="match status" value="1"/>
</dbReference>
<reference evidence="3 4" key="1">
    <citation type="submission" date="2018-10" db="EMBL/GenBank/DDBJ databases">
        <title>Genome sequencing of Mucilaginibacter sp. HYN0043.</title>
        <authorList>
            <person name="Kim M."/>
            <person name="Yi H."/>
        </authorList>
    </citation>
    <scope>NUCLEOTIDE SEQUENCE [LARGE SCALE GENOMIC DNA]</scope>
    <source>
        <strain evidence="3 4">HYN0043</strain>
    </source>
</reference>
<keyword evidence="4" id="KW-1185">Reference proteome</keyword>
<dbReference type="InterPro" id="IPR052734">
    <property type="entry name" value="Nod_factor_acetyltransferase"/>
</dbReference>
<sequence>MTVSQTKKNLSIETLRGVAIILMVLGHVIGSSSNNGLKVADDSVWRWSYYALQYIRMPLFTVISGFVYAYKPATRFNSNSTFLWGKVNRLLIPLVVVSSLFFFLQYITPGTNSKSELSEIWKIYLFPYAVFWFLQGMMIVFIIVTILENFNLLNRLSSALMCFIIAALIFVLLPFKLSFFSLTRVPFLLTFFLFGLLLKRFYDSVFKGAFIGIAAIIFLLAFGYQIFVFNTTVSRQLINLLTLCVGCSACILLIRLGFQNKKLTWLGDFSYAIYLFHIFGAVTGRILVGKLGINNLTVQIIVELAFGVSFPVMLRLLCGSNRTLTVLFFGDKIRATAIAKPVSGLKSPGGLFNKRTISN</sequence>
<dbReference type="PANTHER" id="PTHR37312">
    <property type="entry name" value="MEMBRANE-BOUND ACYLTRANSFERASE YKRP-RELATED"/>
    <property type="match status" value="1"/>
</dbReference>
<feature type="transmembrane region" description="Helical" evidence="1">
    <location>
        <begin position="128"/>
        <end position="147"/>
    </location>
</feature>
<feature type="transmembrane region" description="Helical" evidence="1">
    <location>
        <begin position="12"/>
        <end position="30"/>
    </location>
</feature>
<evidence type="ECO:0000313" key="4">
    <source>
        <dbReference type="Proteomes" id="UP000270046"/>
    </source>
</evidence>
<keyword evidence="1" id="KW-0812">Transmembrane</keyword>